<feature type="domain" description="Toprim" evidence="11">
    <location>
        <begin position="3"/>
        <end position="113"/>
    </location>
</feature>
<evidence type="ECO:0000256" key="8">
    <source>
        <dbReference type="ARBA" id="ARBA00023125"/>
    </source>
</evidence>
<dbReference type="InterPro" id="IPR003601">
    <property type="entry name" value="Topo_IA_2"/>
</dbReference>
<feature type="site" description="Interaction with DNA" evidence="10">
    <location>
        <position position="140"/>
    </location>
</feature>
<protein>
    <recommendedName>
        <fullName evidence="10">DNA topoisomerase 1</fullName>
        <ecNumber evidence="10">5.6.2.1</ecNumber>
    </recommendedName>
    <alternativeName>
        <fullName evidence="10">DNA topoisomerase I</fullName>
    </alternativeName>
</protein>
<dbReference type="AlphaFoldDB" id="A0A6A7K793"/>
<dbReference type="SMART" id="SM00437">
    <property type="entry name" value="TOP1Ac"/>
    <property type="match status" value="1"/>
</dbReference>
<dbReference type="InterPro" id="IPR013825">
    <property type="entry name" value="Topo_IA_cen_sub2"/>
</dbReference>
<feature type="domain" description="Topo IA-type catalytic" evidence="12">
    <location>
        <begin position="129"/>
        <end position="561"/>
    </location>
</feature>
<feature type="site" description="Interaction with DNA" evidence="10">
    <location>
        <position position="139"/>
    </location>
</feature>
<dbReference type="InterPro" id="IPR013497">
    <property type="entry name" value="Topo_IA_cen"/>
</dbReference>
<dbReference type="InterPro" id="IPR013826">
    <property type="entry name" value="Topo_IA_cen_sub3"/>
</dbReference>
<dbReference type="RefSeq" id="WP_152802655.1">
    <property type="nucleotide sequence ID" value="NZ_WHNX01000007.1"/>
</dbReference>
<comment type="catalytic activity">
    <reaction evidence="1 10">
        <text>ATP-independent breakage of single-stranded DNA, followed by passage and rejoining.</text>
        <dbReference type="EC" id="5.6.2.1"/>
    </reaction>
</comment>
<comment type="caution">
    <text evidence="13">The sequence shown here is derived from an EMBL/GenBank/DDBJ whole genome shotgun (WGS) entry which is preliminary data.</text>
</comment>
<dbReference type="InterPro" id="IPR023405">
    <property type="entry name" value="Topo_IA_core_domain"/>
</dbReference>
<feature type="site" description="Interaction with DNA" evidence="10">
    <location>
        <position position="301"/>
    </location>
</feature>
<dbReference type="Pfam" id="PF01396">
    <property type="entry name" value="Zn_ribbon_Top1"/>
    <property type="match status" value="3"/>
</dbReference>
<sequence length="693" mass="79585">MAKTLVIVESPAKAKTINKYLPRGYNVEATMGHVRDLPKSKLGIDIDNNFEPSYVTIRGKGDILKKIKSESNSADKILLATDPDREGEAISWHIAKYLKLDENEIYRIEFHEITKEAIKNAINNKRKIDMNLVNSQQARRILDRLVGYSISPLLWKKVRKGLSAGRVQSVATRIIVDREKEIMDFVSEEYWILSLKLTKDGESEEFEAKFYGIDNKKVEIKSKEQIEEIVDNLKDDILVSKIKESKKVRKPPFPFTTSTLQQEAFKKLNFSTKKTMSIAQQLYEGLSIEGQGHVGLITYMRTDSIRISDTAKESCKNYILTQYGKEYIGNNSKAKLKGKNVQDAHEAIRPTSMELEPIKVKDSLKRDQYRLYKLIWNRLVASQMSEALYDTLSIDITSGKYNFRSSGSKQVFKGFLKVYDDSSDEKDESNDEKNRIPSLINGDKLTIEKIEQDQKFTSPPARFSEASLVKILEEKGIGRPSTYSPTIQTILNRGYVEVEEKKFHPTELGFLVNDLMEEYFKDVVDLDFTVDMEESLDSVAEGNREWQDIIEKFYINFAKELEYAEEVMEEIKIEDPVSDVKCENCGKFMVIKTGRYGKFLACPGFPDCRNAKPFLEELGVKCPECADGDLVVRKTKKGRNFYGCKNYPECTYMTWDRPIEEKCPKCQGLLLQKGFGNRKKIYCPDEECGYTQK</sequence>
<evidence type="ECO:0000313" key="14">
    <source>
        <dbReference type="Proteomes" id="UP000440004"/>
    </source>
</evidence>
<evidence type="ECO:0000256" key="2">
    <source>
        <dbReference type="ARBA" id="ARBA00009446"/>
    </source>
</evidence>
<comment type="subunit">
    <text evidence="10">Monomer.</text>
</comment>
<dbReference type="Pfam" id="PF01751">
    <property type="entry name" value="Toprim"/>
    <property type="match status" value="1"/>
</dbReference>
<keyword evidence="7 10" id="KW-0799">Topoisomerase</keyword>
<dbReference type="InterPro" id="IPR003602">
    <property type="entry name" value="Topo_IA_DNA-bd_dom"/>
</dbReference>
<feature type="site" description="Interaction with DNA" evidence="10">
    <location>
        <position position="148"/>
    </location>
</feature>
<evidence type="ECO:0000256" key="9">
    <source>
        <dbReference type="ARBA" id="ARBA00023235"/>
    </source>
</evidence>
<dbReference type="Gene3D" id="1.10.290.10">
    <property type="entry name" value="Topoisomerase I, domain 4"/>
    <property type="match status" value="1"/>
</dbReference>
<dbReference type="NCBIfam" id="TIGR01051">
    <property type="entry name" value="topA_bact"/>
    <property type="match status" value="1"/>
</dbReference>
<keyword evidence="5" id="KW-0862">Zinc</keyword>
<evidence type="ECO:0000256" key="4">
    <source>
        <dbReference type="ARBA" id="ARBA00022771"/>
    </source>
</evidence>
<feature type="site" description="Interaction with DNA" evidence="10">
    <location>
        <position position="33"/>
    </location>
</feature>
<evidence type="ECO:0000256" key="7">
    <source>
        <dbReference type="ARBA" id="ARBA00023029"/>
    </source>
</evidence>
<dbReference type="Gene3D" id="3.30.65.10">
    <property type="entry name" value="Bacterial Topoisomerase I, domain 1"/>
    <property type="match status" value="2"/>
</dbReference>
<dbReference type="InterPro" id="IPR023406">
    <property type="entry name" value="Topo_IA_AS"/>
</dbReference>
<dbReference type="PROSITE" id="PS00396">
    <property type="entry name" value="TOPO_IA_1"/>
    <property type="match status" value="1"/>
</dbReference>
<dbReference type="SUPFAM" id="SSF57783">
    <property type="entry name" value="Zinc beta-ribbon"/>
    <property type="match status" value="1"/>
</dbReference>
<dbReference type="HAMAP" id="MF_00952">
    <property type="entry name" value="Topoisom_1_prok"/>
    <property type="match status" value="1"/>
</dbReference>
<dbReference type="InterPro" id="IPR028612">
    <property type="entry name" value="Topoisom_1_IA"/>
</dbReference>
<dbReference type="SMART" id="SM00436">
    <property type="entry name" value="TOP1Bc"/>
    <property type="match status" value="1"/>
</dbReference>
<reference evidence="13 14" key="1">
    <citation type="submission" date="2019-10" db="EMBL/GenBank/DDBJ databases">
        <title>Alkalibaculum tamaniensis sp.nov., a new alkaliphilic acetogen, isolated on methoxylated aromatics from a mud volcano.</title>
        <authorList>
            <person name="Khomyakova M.A."/>
            <person name="Merkel A.Y."/>
            <person name="Bonch-Osmolovskaya E.A."/>
            <person name="Slobodkin A.I."/>
        </authorList>
    </citation>
    <scope>NUCLEOTIDE SEQUENCE [LARGE SCALE GENOMIC DNA]</scope>
    <source>
        <strain evidence="13 14">M08DMB</strain>
    </source>
</reference>
<dbReference type="Proteomes" id="UP000440004">
    <property type="component" value="Unassembled WGS sequence"/>
</dbReference>
<dbReference type="PRINTS" id="PR00417">
    <property type="entry name" value="PRTPISMRASEI"/>
</dbReference>
<dbReference type="PROSITE" id="PS50880">
    <property type="entry name" value="TOPRIM"/>
    <property type="match status" value="1"/>
</dbReference>
<dbReference type="InterPro" id="IPR013824">
    <property type="entry name" value="Topo_IA_cen_sub1"/>
</dbReference>
<evidence type="ECO:0000256" key="5">
    <source>
        <dbReference type="ARBA" id="ARBA00022833"/>
    </source>
</evidence>
<dbReference type="GO" id="GO:0005694">
    <property type="term" value="C:chromosome"/>
    <property type="evidence" value="ECO:0007669"/>
    <property type="project" value="InterPro"/>
</dbReference>
<dbReference type="InterPro" id="IPR006171">
    <property type="entry name" value="TOPRIM_dom"/>
</dbReference>
<dbReference type="InterPro" id="IPR000380">
    <property type="entry name" value="Topo_IA"/>
</dbReference>
<dbReference type="Gene3D" id="2.70.20.10">
    <property type="entry name" value="Topoisomerase I, domain 3"/>
    <property type="match status" value="1"/>
</dbReference>
<dbReference type="InterPro" id="IPR013498">
    <property type="entry name" value="Topo_IA_Znf"/>
</dbReference>
<feature type="active site" description="O-(5'-phospho-DNA)-tyrosine intermediate" evidence="10">
    <location>
        <position position="299"/>
    </location>
</feature>
<evidence type="ECO:0000256" key="3">
    <source>
        <dbReference type="ARBA" id="ARBA00022723"/>
    </source>
</evidence>
<feature type="site" description="Interaction with DNA" evidence="10">
    <location>
        <position position="493"/>
    </location>
</feature>
<dbReference type="InterPro" id="IPR034149">
    <property type="entry name" value="TOPRIM_TopoI"/>
</dbReference>
<dbReference type="Gene3D" id="1.10.460.10">
    <property type="entry name" value="Topoisomerase I, domain 2"/>
    <property type="match status" value="1"/>
</dbReference>
<evidence type="ECO:0000259" key="11">
    <source>
        <dbReference type="PROSITE" id="PS50880"/>
    </source>
</evidence>
<accession>A0A6A7K793</accession>
<dbReference type="PANTHER" id="PTHR42785">
    <property type="entry name" value="DNA TOPOISOMERASE, TYPE IA, CORE"/>
    <property type="match status" value="1"/>
</dbReference>
<keyword evidence="4" id="KW-0863">Zinc-finger</keyword>
<feature type="site" description="Interaction with DNA" evidence="10">
    <location>
        <position position="143"/>
    </location>
</feature>
<organism evidence="13 14">
    <name type="scientific">Alkalibaculum sporogenes</name>
    <dbReference type="NCBI Taxonomy" id="2655001"/>
    <lineage>
        <taxon>Bacteria</taxon>
        <taxon>Bacillati</taxon>
        <taxon>Bacillota</taxon>
        <taxon>Clostridia</taxon>
        <taxon>Eubacteriales</taxon>
        <taxon>Eubacteriaceae</taxon>
        <taxon>Alkalibaculum</taxon>
    </lineage>
</organism>
<dbReference type="GO" id="GO:0008270">
    <property type="term" value="F:zinc ion binding"/>
    <property type="evidence" value="ECO:0007669"/>
    <property type="project" value="UniProtKB-KW"/>
</dbReference>
<evidence type="ECO:0000256" key="6">
    <source>
        <dbReference type="ARBA" id="ARBA00022842"/>
    </source>
</evidence>
<evidence type="ECO:0000259" key="12">
    <source>
        <dbReference type="PROSITE" id="PS52039"/>
    </source>
</evidence>
<dbReference type="Gene3D" id="3.40.50.140">
    <property type="match status" value="1"/>
</dbReference>
<dbReference type="Pfam" id="PF01131">
    <property type="entry name" value="Topoisom_bac"/>
    <property type="match status" value="1"/>
</dbReference>
<evidence type="ECO:0000313" key="13">
    <source>
        <dbReference type="EMBL" id="MPW25294.1"/>
    </source>
</evidence>
<feature type="site" description="Interaction with DNA" evidence="10">
    <location>
        <position position="155"/>
    </location>
</feature>
<dbReference type="SUPFAM" id="SSF56712">
    <property type="entry name" value="Prokaryotic type I DNA topoisomerase"/>
    <property type="match status" value="1"/>
</dbReference>
<gene>
    <name evidence="10 13" type="primary">topA</name>
    <name evidence="13" type="ORF">GC105_05790</name>
</gene>
<dbReference type="GO" id="GO:0003917">
    <property type="term" value="F:DNA topoisomerase type I (single strand cut, ATP-independent) activity"/>
    <property type="evidence" value="ECO:0007669"/>
    <property type="project" value="UniProtKB-UniRule"/>
</dbReference>
<dbReference type="GO" id="GO:0006265">
    <property type="term" value="P:DNA topological change"/>
    <property type="evidence" value="ECO:0007669"/>
    <property type="project" value="UniProtKB-UniRule"/>
</dbReference>
<comment type="function">
    <text evidence="10">Releases the supercoiling and torsional tension of DNA, which is introduced during the DNA replication and transcription, by transiently cleaving and rejoining one strand of the DNA duplex. Introduces a single-strand break via transesterification at a target site in duplex DNA. The scissile phosphodiester is attacked by the catalytic tyrosine of the enzyme, resulting in the formation of a DNA-(5'-phosphotyrosyl)-enzyme intermediate and the expulsion of a 3'-OH DNA strand. The free DNA strand then undergoes passage around the unbroken strand, thus removing DNA supercoils. Finally, in the religation step, the DNA 3'-OH attacks the covalent intermediate to expel the active-site tyrosine and restore the DNA phosphodiester backbone.</text>
</comment>
<dbReference type="InterPro" id="IPR005733">
    <property type="entry name" value="TopoI_bac-type"/>
</dbReference>
<comment type="similarity">
    <text evidence="2 10">Belongs to the type IA topoisomerase family.</text>
</comment>
<keyword evidence="6" id="KW-0460">Magnesium</keyword>
<dbReference type="CDD" id="cd00186">
    <property type="entry name" value="TOP1Ac"/>
    <property type="match status" value="1"/>
</dbReference>
<feature type="region of interest" description="Interaction with DNA" evidence="10">
    <location>
        <begin position="163"/>
        <end position="168"/>
    </location>
</feature>
<proteinExistence type="inferred from homology"/>
<dbReference type="PANTHER" id="PTHR42785:SF1">
    <property type="entry name" value="DNA TOPOISOMERASE"/>
    <property type="match status" value="1"/>
</dbReference>
<evidence type="ECO:0000256" key="10">
    <source>
        <dbReference type="HAMAP-Rule" id="MF_00952"/>
    </source>
</evidence>
<keyword evidence="8 10" id="KW-0238">DNA-binding</keyword>
<name>A0A6A7K793_9FIRM</name>
<keyword evidence="14" id="KW-1185">Reference proteome</keyword>
<dbReference type="CDD" id="cd03363">
    <property type="entry name" value="TOPRIM_TopoIA_TopoI"/>
    <property type="match status" value="1"/>
</dbReference>
<dbReference type="EMBL" id="WHNX01000007">
    <property type="protein sequence ID" value="MPW25294.1"/>
    <property type="molecule type" value="Genomic_DNA"/>
</dbReference>
<dbReference type="GO" id="GO:0003677">
    <property type="term" value="F:DNA binding"/>
    <property type="evidence" value="ECO:0007669"/>
    <property type="project" value="UniProtKB-KW"/>
</dbReference>
<evidence type="ECO:0000256" key="1">
    <source>
        <dbReference type="ARBA" id="ARBA00000213"/>
    </source>
</evidence>
<dbReference type="EC" id="5.6.2.1" evidence="10"/>
<keyword evidence="3" id="KW-0479">Metal-binding</keyword>
<keyword evidence="9 10" id="KW-0413">Isomerase</keyword>
<dbReference type="PROSITE" id="PS52039">
    <property type="entry name" value="TOPO_IA_2"/>
    <property type="match status" value="1"/>
</dbReference>
<dbReference type="SMART" id="SM00493">
    <property type="entry name" value="TOPRIM"/>
    <property type="match status" value="1"/>
</dbReference>